<dbReference type="AlphaFoldDB" id="A0AAN1XX18"/>
<reference evidence="2 4" key="1">
    <citation type="journal article" date="2022" name="ISME Commun">
        <title>Vulcanimicrobium alpinus gen. nov. sp. nov., the first cultivated representative of the candidate phylum 'Eremiobacterota', is a metabolically versatile aerobic anoxygenic phototroph.</title>
        <authorList>
            <person name="Yabe S."/>
            <person name="Muto K."/>
            <person name="Abe K."/>
            <person name="Yokota A."/>
            <person name="Staudigel H."/>
            <person name="Tebo B.M."/>
        </authorList>
    </citation>
    <scope>NUCLEOTIDE SEQUENCE [LARGE SCALE GENOMIC DNA]</scope>
    <source>
        <strain evidence="2 4">WC8-2</strain>
    </source>
</reference>
<feature type="region of interest" description="Disordered" evidence="1">
    <location>
        <begin position="60"/>
        <end position="82"/>
    </location>
</feature>
<accession>A0AAN1XX18</accession>
<sequence>MIQDVDLPKKASRRVFSEEKRREIVAEYDAAATPAERAAVLRRHGIYTSSVSNWRKHIAASVPRAPRGRRPDPDATETRRLHDQIARLERKLAKSERTVAALGKAHALLQMLAEQDAEPQASSRES</sequence>
<dbReference type="InterPro" id="IPR002514">
    <property type="entry name" value="Transposase_8"/>
</dbReference>
<proteinExistence type="predicted"/>
<evidence type="ECO:0000313" key="4">
    <source>
        <dbReference type="Proteomes" id="UP001317532"/>
    </source>
</evidence>
<dbReference type="Proteomes" id="UP001317532">
    <property type="component" value="Chromosome"/>
</dbReference>
<protein>
    <submittedName>
        <fullName evidence="2">Transposase</fullName>
    </submittedName>
</protein>
<evidence type="ECO:0000313" key="2">
    <source>
        <dbReference type="EMBL" id="BDE06980.1"/>
    </source>
</evidence>
<evidence type="ECO:0000313" key="3">
    <source>
        <dbReference type="EMBL" id="BDE07941.1"/>
    </source>
</evidence>
<dbReference type="EMBL" id="AP025523">
    <property type="protein sequence ID" value="BDE07941.1"/>
    <property type="molecule type" value="Genomic_DNA"/>
</dbReference>
<dbReference type="KEGG" id="vab:WPS_22560"/>
<dbReference type="SUPFAM" id="SSF46689">
    <property type="entry name" value="Homeodomain-like"/>
    <property type="match status" value="1"/>
</dbReference>
<organism evidence="2 4">
    <name type="scientific">Vulcanimicrobium alpinum</name>
    <dbReference type="NCBI Taxonomy" id="3016050"/>
    <lineage>
        <taxon>Bacteria</taxon>
        <taxon>Bacillati</taxon>
        <taxon>Vulcanimicrobiota</taxon>
        <taxon>Vulcanimicrobiia</taxon>
        <taxon>Vulcanimicrobiales</taxon>
        <taxon>Vulcanimicrobiaceae</taxon>
        <taxon>Vulcanimicrobium</taxon>
    </lineage>
</organism>
<dbReference type="GO" id="GO:0003677">
    <property type="term" value="F:DNA binding"/>
    <property type="evidence" value="ECO:0007669"/>
    <property type="project" value="InterPro"/>
</dbReference>
<feature type="compositionally biased region" description="Basic and acidic residues" evidence="1">
    <location>
        <begin position="69"/>
        <end position="82"/>
    </location>
</feature>
<dbReference type="KEGG" id="vab:WPS_32170"/>
<name>A0AAN1XX18_UNVUL</name>
<dbReference type="GO" id="GO:0004803">
    <property type="term" value="F:transposase activity"/>
    <property type="evidence" value="ECO:0007669"/>
    <property type="project" value="InterPro"/>
</dbReference>
<evidence type="ECO:0000256" key="1">
    <source>
        <dbReference type="SAM" id="MobiDB-lite"/>
    </source>
</evidence>
<gene>
    <name evidence="2" type="ORF">WPS_22560</name>
    <name evidence="3" type="ORF">WPS_32170</name>
</gene>
<dbReference type="EMBL" id="AP025523">
    <property type="protein sequence ID" value="BDE06980.1"/>
    <property type="molecule type" value="Genomic_DNA"/>
</dbReference>
<keyword evidence="4" id="KW-1185">Reference proteome</keyword>
<dbReference type="InterPro" id="IPR009057">
    <property type="entry name" value="Homeodomain-like_sf"/>
</dbReference>
<dbReference type="GO" id="GO:0006313">
    <property type="term" value="P:DNA transposition"/>
    <property type="evidence" value="ECO:0007669"/>
    <property type="project" value="InterPro"/>
</dbReference>
<dbReference type="Pfam" id="PF01527">
    <property type="entry name" value="HTH_Tnp_1"/>
    <property type="match status" value="1"/>
</dbReference>